<evidence type="ECO:0000256" key="2">
    <source>
        <dbReference type="ARBA" id="ARBA00022630"/>
    </source>
</evidence>
<dbReference type="InterPro" id="IPR036188">
    <property type="entry name" value="FAD/NAD-bd_sf"/>
</dbReference>
<comment type="cofactor">
    <cofactor evidence="5">
        <name>FAD</name>
        <dbReference type="ChEBI" id="CHEBI:57692"/>
    </cofactor>
</comment>
<evidence type="ECO:0000256" key="4">
    <source>
        <dbReference type="ARBA" id="ARBA00023002"/>
    </source>
</evidence>
<keyword evidence="2 5" id="KW-0285">Flavoprotein</keyword>
<evidence type="ECO:0000313" key="7">
    <source>
        <dbReference type="Proteomes" id="UP000233837"/>
    </source>
</evidence>
<name>A0A2I0XBY1_9ASPA</name>
<protein>
    <recommendedName>
        <fullName evidence="5">Flavin-containing monooxygenase</fullName>
        <ecNumber evidence="5">1.-.-.-</ecNumber>
    </recommendedName>
</protein>
<dbReference type="GO" id="GO:0004499">
    <property type="term" value="F:N,N-dimethylaniline monooxygenase activity"/>
    <property type="evidence" value="ECO:0007669"/>
    <property type="project" value="InterPro"/>
</dbReference>
<dbReference type="GO" id="GO:0050660">
    <property type="term" value="F:flavin adenine dinucleotide binding"/>
    <property type="evidence" value="ECO:0007669"/>
    <property type="project" value="InterPro"/>
</dbReference>
<keyword evidence="4 5" id="KW-0560">Oxidoreductase</keyword>
<sequence length="255" mass="28152">MTANRRVAVIGAGASGLSAARALRQEGHSVAVFERSAGIGGTWIYSTAVESDHLSADPNRKIVHSSLYDSLRTNLPRESMGFFDYPFVAVPGEEDCRRFAGHREVLRYLEDFASESGLYDLIRFGVEVVRVEMEGEGRWSVVSRSVVGGGGGGDDENEVFDGVVVCVGHYTEPRVAEIPGIFLFSNSAGNKKNNAISPPIFDNWQREYNFGPSIYHALKVDSFSHSPYKKKSYITSIPYLLLIDVKHLQMLGIVR</sequence>
<reference evidence="6 7" key="2">
    <citation type="journal article" date="2017" name="Nature">
        <title>The Apostasia genome and the evolution of orchids.</title>
        <authorList>
            <person name="Zhang G.Q."/>
            <person name="Liu K.W."/>
            <person name="Li Z."/>
            <person name="Lohaus R."/>
            <person name="Hsiao Y.Y."/>
            <person name="Niu S.C."/>
            <person name="Wang J.Y."/>
            <person name="Lin Y.C."/>
            <person name="Xu Q."/>
            <person name="Chen L.J."/>
            <person name="Yoshida K."/>
            <person name="Fujiwara S."/>
            <person name="Wang Z.W."/>
            <person name="Zhang Y.Q."/>
            <person name="Mitsuda N."/>
            <person name="Wang M."/>
            <person name="Liu G.H."/>
            <person name="Pecoraro L."/>
            <person name="Huang H.X."/>
            <person name="Xiao X.J."/>
            <person name="Lin M."/>
            <person name="Wu X.Y."/>
            <person name="Wu W.L."/>
            <person name="Chen Y.Y."/>
            <person name="Chang S.B."/>
            <person name="Sakamoto S."/>
            <person name="Ohme-Takagi M."/>
            <person name="Yagi M."/>
            <person name="Zeng S.J."/>
            <person name="Shen C.Y."/>
            <person name="Yeh C.M."/>
            <person name="Luo Y.B."/>
            <person name="Tsai W.C."/>
            <person name="Van de Peer Y."/>
            <person name="Liu Z.J."/>
        </authorList>
    </citation>
    <scope>NUCLEOTIDE SEQUENCE [LARGE SCALE GENOMIC DNA]</scope>
    <source>
        <tissue evidence="6">The whole plant</tissue>
    </source>
</reference>
<dbReference type="SUPFAM" id="SSF51905">
    <property type="entry name" value="FAD/NAD(P)-binding domain"/>
    <property type="match status" value="1"/>
</dbReference>
<dbReference type="EC" id="1.-.-.-" evidence="5"/>
<evidence type="ECO:0000256" key="1">
    <source>
        <dbReference type="ARBA" id="ARBA00009183"/>
    </source>
</evidence>
<accession>A0A2I0XBY1</accession>
<dbReference type="Proteomes" id="UP000233837">
    <property type="component" value="Unassembled WGS sequence"/>
</dbReference>
<proteinExistence type="inferred from homology"/>
<gene>
    <name evidence="6" type="primary">FMOGS-OX3</name>
    <name evidence="6" type="ORF">MA16_Dca003154</name>
</gene>
<dbReference type="AlphaFoldDB" id="A0A2I0XBY1"/>
<keyword evidence="3 5" id="KW-0274">FAD</keyword>
<dbReference type="Gene3D" id="3.50.50.60">
    <property type="entry name" value="FAD/NAD(P)-binding domain"/>
    <property type="match status" value="1"/>
</dbReference>
<dbReference type="InterPro" id="IPR050346">
    <property type="entry name" value="FMO-like"/>
</dbReference>
<dbReference type="EMBL" id="KZ501977">
    <property type="protein sequence ID" value="PKU85415.1"/>
    <property type="molecule type" value="Genomic_DNA"/>
</dbReference>
<dbReference type="PRINTS" id="PR00419">
    <property type="entry name" value="ADXRDTASE"/>
</dbReference>
<dbReference type="STRING" id="906689.A0A2I0XBY1"/>
<dbReference type="GO" id="GO:0050661">
    <property type="term" value="F:NADP binding"/>
    <property type="evidence" value="ECO:0007669"/>
    <property type="project" value="InterPro"/>
</dbReference>
<dbReference type="Pfam" id="PF00743">
    <property type="entry name" value="FMO-like"/>
    <property type="match status" value="1"/>
</dbReference>
<dbReference type="PANTHER" id="PTHR23023">
    <property type="entry name" value="DIMETHYLANILINE MONOOXYGENASE"/>
    <property type="match status" value="1"/>
</dbReference>
<evidence type="ECO:0000256" key="3">
    <source>
        <dbReference type="ARBA" id="ARBA00022827"/>
    </source>
</evidence>
<keyword evidence="5 6" id="KW-0503">Monooxygenase</keyword>
<reference evidence="6 7" key="1">
    <citation type="journal article" date="2016" name="Sci. Rep.">
        <title>The Dendrobium catenatum Lindl. genome sequence provides insights into polysaccharide synthase, floral development and adaptive evolution.</title>
        <authorList>
            <person name="Zhang G.Q."/>
            <person name="Xu Q."/>
            <person name="Bian C."/>
            <person name="Tsai W.C."/>
            <person name="Yeh C.M."/>
            <person name="Liu K.W."/>
            <person name="Yoshida K."/>
            <person name="Zhang L.S."/>
            <person name="Chang S.B."/>
            <person name="Chen F."/>
            <person name="Shi Y."/>
            <person name="Su Y.Y."/>
            <person name="Zhang Y.Q."/>
            <person name="Chen L.J."/>
            <person name="Yin Y."/>
            <person name="Lin M."/>
            <person name="Huang H."/>
            <person name="Deng H."/>
            <person name="Wang Z.W."/>
            <person name="Zhu S.L."/>
            <person name="Zhao X."/>
            <person name="Deng C."/>
            <person name="Niu S.C."/>
            <person name="Huang J."/>
            <person name="Wang M."/>
            <person name="Liu G.H."/>
            <person name="Yang H.J."/>
            <person name="Xiao X.J."/>
            <person name="Hsiao Y.Y."/>
            <person name="Wu W.L."/>
            <person name="Chen Y.Y."/>
            <person name="Mitsuda N."/>
            <person name="Ohme-Takagi M."/>
            <person name="Luo Y.B."/>
            <person name="Van de Peer Y."/>
            <person name="Liu Z.J."/>
        </authorList>
    </citation>
    <scope>NUCLEOTIDE SEQUENCE [LARGE SCALE GENOMIC DNA]</scope>
    <source>
        <tissue evidence="6">The whole plant</tissue>
    </source>
</reference>
<evidence type="ECO:0000313" key="6">
    <source>
        <dbReference type="EMBL" id="PKU85415.1"/>
    </source>
</evidence>
<dbReference type="InterPro" id="IPR020946">
    <property type="entry name" value="Flavin_mOase-like"/>
</dbReference>
<evidence type="ECO:0000256" key="5">
    <source>
        <dbReference type="RuleBase" id="RU361177"/>
    </source>
</evidence>
<keyword evidence="7" id="KW-1185">Reference proteome</keyword>
<comment type="similarity">
    <text evidence="1 5">Belongs to the FMO family.</text>
</comment>
<organism evidence="6 7">
    <name type="scientific">Dendrobium catenatum</name>
    <dbReference type="NCBI Taxonomy" id="906689"/>
    <lineage>
        <taxon>Eukaryota</taxon>
        <taxon>Viridiplantae</taxon>
        <taxon>Streptophyta</taxon>
        <taxon>Embryophyta</taxon>
        <taxon>Tracheophyta</taxon>
        <taxon>Spermatophyta</taxon>
        <taxon>Magnoliopsida</taxon>
        <taxon>Liliopsida</taxon>
        <taxon>Asparagales</taxon>
        <taxon>Orchidaceae</taxon>
        <taxon>Epidendroideae</taxon>
        <taxon>Malaxideae</taxon>
        <taxon>Dendrobiinae</taxon>
        <taxon>Dendrobium</taxon>
    </lineage>
</organism>